<evidence type="ECO:0000256" key="1">
    <source>
        <dbReference type="SAM" id="MobiDB-lite"/>
    </source>
</evidence>
<keyword evidence="4" id="KW-1185">Reference proteome</keyword>
<evidence type="ECO:0000313" key="3">
    <source>
        <dbReference type="EnsemblMetazoa" id="PPA12483.1"/>
    </source>
</evidence>
<sequence length="332" mass="37679">MRLLLPLLLLLPPLISCAITFSVEEPPLHPKGQAHRHHRRHNHGRDHQVAAPEPPKRERFSLNCPHVADADNKDVHIEVTWTLDDTVLLKIRDGHPIVLFNKTSFYKKTFKDKHVVHVELSGRYMFNYDELTGDFMMEINEVQPFDDFGSWQCHITRKRGHESISESTRKTIVAPPGAVERRAAAAKEAAKEKARPQTTTPGFRIAEGSGSHHAYPKARIDYGSDGEEYQTRTTQKFSAFTRPDQNSVQISRDSTDRRRQTVVFDRSVTKDYRQHSIDYELSMADDENDDFRYEGYSKRARAAAIGANGASAGPLSMLLLAVTVAVMYTARL</sequence>
<evidence type="ECO:0000313" key="4">
    <source>
        <dbReference type="Proteomes" id="UP000005239"/>
    </source>
</evidence>
<dbReference type="OrthoDB" id="5806254at2759"/>
<dbReference type="InterPro" id="IPR013783">
    <property type="entry name" value="Ig-like_fold"/>
</dbReference>
<feature type="chain" id="PRO_5043579449" evidence="2">
    <location>
        <begin position="18"/>
        <end position="332"/>
    </location>
</feature>
<reference evidence="3" key="2">
    <citation type="submission" date="2022-06" db="UniProtKB">
        <authorList>
            <consortium name="EnsemblMetazoa"/>
        </authorList>
    </citation>
    <scope>IDENTIFICATION</scope>
    <source>
        <strain evidence="3">PS312</strain>
    </source>
</reference>
<evidence type="ECO:0000256" key="2">
    <source>
        <dbReference type="SAM" id="SignalP"/>
    </source>
</evidence>
<accession>A0A8R1UAG1</accession>
<dbReference type="Proteomes" id="UP000005239">
    <property type="component" value="Unassembled WGS sequence"/>
</dbReference>
<organism evidence="3 4">
    <name type="scientific">Pristionchus pacificus</name>
    <name type="common">Parasitic nematode worm</name>
    <dbReference type="NCBI Taxonomy" id="54126"/>
    <lineage>
        <taxon>Eukaryota</taxon>
        <taxon>Metazoa</taxon>
        <taxon>Ecdysozoa</taxon>
        <taxon>Nematoda</taxon>
        <taxon>Chromadorea</taxon>
        <taxon>Rhabditida</taxon>
        <taxon>Rhabditina</taxon>
        <taxon>Diplogasteromorpha</taxon>
        <taxon>Diplogasteroidea</taxon>
        <taxon>Neodiplogasteridae</taxon>
        <taxon>Pristionchus</taxon>
    </lineage>
</organism>
<dbReference type="AlphaFoldDB" id="A0A2A6CRT7"/>
<gene>
    <name evidence="3" type="primary">WBGene00102037</name>
</gene>
<feature type="region of interest" description="Disordered" evidence="1">
    <location>
        <begin position="28"/>
        <end position="56"/>
    </location>
</feature>
<dbReference type="Gene3D" id="2.60.40.10">
    <property type="entry name" value="Immunoglobulins"/>
    <property type="match status" value="1"/>
</dbReference>
<accession>A0A2A6CRT7</accession>
<name>A0A2A6CRT7_PRIPA</name>
<dbReference type="EnsemblMetazoa" id="PPA12483.1">
    <property type="protein sequence ID" value="PPA12483.1"/>
    <property type="gene ID" value="WBGene00102037"/>
</dbReference>
<reference evidence="4" key="1">
    <citation type="journal article" date="2008" name="Nat. Genet.">
        <title>The Pristionchus pacificus genome provides a unique perspective on nematode lifestyle and parasitism.</title>
        <authorList>
            <person name="Dieterich C."/>
            <person name="Clifton S.W."/>
            <person name="Schuster L.N."/>
            <person name="Chinwalla A."/>
            <person name="Delehaunty K."/>
            <person name="Dinkelacker I."/>
            <person name="Fulton L."/>
            <person name="Fulton R."/>
            <person name="Godfrey J."/>
            <person name="Minx P."/>
            <person name="Mitreva M."/>
            <person name="Roeseler W."/>
            <person name="Tian H."/>
            <person name="Witte H."/>
            <person name="Yang S.P."/>
            <person name="Wilson R.K."/>
            <person name="Sommer R.J."/>
        </authorList>
    </citation>
    <scope>NUCLEOTIDE SEQUENCE [LARGE SCALE GENOMIC DNA]</scope>
    <source>
        <strain evidence="4">PS312</strain>
    </source>
</reference>
<feature type="compositionally biased region" description="Basic residues" evidence="1">
    <location>
        <begin position="32"/>
        <end position="44"/>
    </location>
</feature>
<keyword evidence="2" id="KW-0732">Signal</keyword>
<feature type="signal peptide" evidence="2">
    <location>
        <begin position="1"/>
        <end position="17"/>
    </location>
</feature>
<protein>
    <submittedName>
        <fullName evidence="3">Uncharacterized protein</fullName>
    </submittedName>
</protein>
<proteinExistence type="predicted"/>
<feature type="region of interest" description="Disordered" evidence="1">
    <location>
        <begin position="187"/>
        <end position="210"/>
    </location>
</feature>